<organism evidence="2 3">
    <name type="scientific">Lyngbya aestuarii BL J</name>
    <dbReference type="NCBI Taxonomy" id="1348334"/>
    <lineage>
        <taxon>Bacteria</taxon>
        <taxon>Bacillati</taxon>
        <taxon>Cyanobacteriota</taxon>
        <taxon>Cyanophyceae</taxon>
        <taxon>Oscillatoriophycideae</taxon>
        <taxon>Oscillatoriales</taxon>
        <taxon>Microcoleaceae</taxon>
        <taxon>Lyngbya</taxon>
    </lineage>
</organism>
<proteinExistence type="predicted"/>
<evidence type="ECO:0000313" key="2">
    <source>
        <dbReference type="EMBL" id="ERT08471.1"/>
    </source>
</evidence>
<gene>
    <name evidence="2" type="ORF">M595_1539</name>
</gene>
<comment type="caution">
    <text evidence="2">The sequence shown here is derived from an EMBL/GenBank/DDBJ whole genome shotgun (WGS) entry which is preliminary data.</text>
</comment>
<dbReference type="RefSeq" id="WP_023065295.1">
    <property type="nucleotide sequence ID" value="NZ_AUZM01000010.1"/>
</dbReference>
<keyword evidence="3" id="KW-1185">Reference proteome</keyword>
<dbReference type="EMBL" id="AUZM01000010">
    <property type="protein sequence ID" value="ERT08471.1"/>
    <property type="molecule type" value="Genomic_DNA"/>
</dbReference>
<dbReference type="OrthoDB" id="531116at2"/>
<sequence>MSYFSVDLNSRPTSDHSKSEGLAHQQLENACRQQIYAASVRQSNLRENSTVLSEENSLVATLFAQCEWNVNTDADINTLAIQCPDLNSNLIVFEKVMRYAGALKAFAIGKVHVCSPSNQGTPKDFRVD</sequence>
<protein>
    <submittedName>
        <fullName evidence="2">Uncharacterized protein</fullName>
    </submittedName>
</protein>
<accession>U7QPZ4</accession>
<name>U7QPZ4_9CYAN</name>
<evidence type="ECO:0000256" key="1">
    <source>
        <dbReference type="SAM" id="MobiDB-lite"/>
    </source>
</evidence>
<evidence type="ECO:0000313" key="3">
    <source>
        <dbReference type="Proteomes" id="UP000017127"/>
    </source>
</evidence>
<dbReference type="Proteomes" id="UP000017127">
    <property type="component" value="Unassembled WGS sequence"/>
</dbReference>
<dbReference type="AlphaFoldDB" id="U7QPZ4"/>
<feature type="region of interest" description="Disordered" evidence="1">
    <location>
        <begin position="1"/>
        <end position="23"/>
    </location>
</feature>
<reference evidence="2 3" key="1">
    <citation type="journal article" date="2013" name="Front. Microbiol.">
        <title>Comparative genomic analyses of the cyanobacterium, Lyngbya aestuarii BL J, a powerful hydrogen producer.</title>
        <authorList>
            <person name="Kothari A."/>
            <person name="Vaughn M."/>
            <person name="Garcia-Pichel F."/>
        </authorList>
    </citation>
    <scope>NUCLEOTIDE SEQUENCE [LARGE SCALE GENOMIC DNA]</scope>
    <source>
        <strain evidence="2 3">BL J</strain>
    </source>
</reference>